<reference evidence="1 2" key="1">
    <citation type="journal article" date="2024" name="Plant Biotechnol. J.">
        <title>Genome and CRISPR/Cas9 system of a widespread forest tree (Populus alba) in the world.</title>
        <authorList>
            <person name="Liu Y.J."/>
            <person name="Jiang P.F."/>
            <person name="Han X.M."/>
            <person name="Li X.Y."/>
            <person name="Wang H.M."/>
            <person name="Wang Y.J."/>
            <person name="Wang X.X."/>
            <person name="Zeng Q.Y."/>
        </authorList>
    </citation>
    <scope>NUCLEOTIDE SEQUENCE [LARGE SCALE GENOMIC DNA]</scope>
    <source>
        <strain evidence="2">cv. PAL-ZL1</strain>
    </source>
</reference>
<evidence type="ECO:0000313" key="2">
    <source>
        <dbReference type="Proteomes" id="UP000309997"/>
    </source>
</evidence>
<sequence length="309" mass="32660">MDGPRLAPRPSSAANRSSQSPIEGSPISTLIVLIKAQEGFSHHPPVSQVPVTNKVYFTKTPNSMNSDVPGSSSVVGLPLASGVNGYSSSVVLPGGSGYGSPLSTSPLGIALSLIDKDCPKVTILPTNASGLDLTHVCSFHNYDVYSLLLEDFGELKDIWKLCLIGKTPGYTILGKFMANKLNSGPEGTFIPGMIKRASASPLRYSAEDTGHPSGHCCPNPGASSLAGNTPCFGCKGLPSDVVHGIPSRKSQRKSCLKIVTYTPIAAFGHVGILGFLVADYALLWFRIVYVGIYVSKELVPCFCIDLIYL</sequence>
<keyword evidence="2" id="KW-1185">Reference proteome</keyword>
<gene>
    <name evidence="1" type="ORF">D5086_023245</name>
</gene>
<proteinExistence type="predicted"/>
<comment type="caution">
    <text evidence="1">The sequence shown here is derived from an EMBL/GenBank/DDBJ whole genome shotgun (WGS) entry which is preliminary data.</text>
</comment>
<dbReference type="EMBL" id="RCHU02000012">
    <property type="protein sequence ID" value="KAL3575144.1"/>
    <property type="molecule type" value="Genomic_DNA"/>
</dbReference>
<name>A0ACC4B978_POPAL</name>
<protein>
    <submittedName>
        <fullName evidence="1">Uncharacterized protein</fullName>
    </submittedName>
</protein>
<dbReference type="Proteomes" id="UP000309997">
    <property type="component" value="Unassembled WGS sequence"/>
</dbReference>
<accession>A0ACC4B978</accession>
<organism evidence="1 2">
    <name type="scientific">Populus alba</name>
    <name type="common">White poplar</name>
    <dbReference type="NCBI Taxonomy" id="43335"/>
    <lineage>
        <taxon>Eukaryota</taxon>
        <taxon>Viridiplantae</taxon>
        <taxon>Streptophyta</taxon>
        <taxon>Embryophyta</taxon>
        <taxon>Tracheophyta</taxon>
        <taxon>Spermatophyta</taxon>
        <taxon>Magnoliopsida</taxon>
        <taxon>eudicotyledons</taxon>
        <taxon>Gunneridae</taxon>
        <taxon>Pentapetalae</taxon>
        <taxon>rosids</taxon>
        <taxon>fabids</taxon>
        <taxon>Malpighiales</taxon>
        <taxon>Salicaceae</taxon>
        <taxon>Saliceae</taxon>
        <taxon>Populus</taxon>
    </lineage>
</organism>
<evidence type="ECO:0000313" key="1">
    <source>
        <dbReference type="EMBL" id="KAL3575144.1"/>
    </source>
</evidence>